<keyword evidence="7 11" id="KW-0464">Manganese</keyword>
<dbReference type="PANTHER" id="PTHR11118:SF1">
    <property type="entry name" value="RNA-SPLICING LIGASE RTCB HOMOLOG"/>
    <property type="match status" value="1"/>
</dbReference>
<name>A0A1A9RXA7_9NEIS</name>
<evidence type="ECO:0000256" key="9">
    <source>
        <dbReference type="PIRSR" id="PIRSR601233-1"/>
    </source>
</evidence>
<dbReference type="InterPro" id="IPR017510">
    <property type="entry name" value="RtcB2"/>
</dbReference>
<feature type="binding site" evidence="11">
    <location>
        <position position="167"/>
    </location>
    <ligand>
        <name>Mn(2+)</name>
        <dbReference type="ChEBI" id="CHEBI:29035"/>
        <label>2</label>
    </ligand>
</feature>
<evidence type="ECO:0000313" key="12">
    <source>
        <dbReference type="EMBL" id="OAM28100.1"/>
    </source>
</evidence>
<evidence type="ECO:0000256" key="5">
    <source>
        <dbReference type="ARBA" id="ARBA00022800"/>
    </source>
</evidence>
<feature type="binding site" evidence="10">
    <location>
        <position position="276"/>
    </location>
    <ligand>
        <name>GMP</name>
        <dbReference type="ChEBI" id="CHEBI:58115"/>
    </ligand>
</feature>
<keyword evidence="6 10" id="KW-0342">GTP-binding</keyword>
<evidence type="ECO:0000256" key="7">
    <source>
        <dbReference type="ARBA" id="ARBA00023211"/>
    </source>
</evidence>
<dbReference type="GO" id="GO:0006396">
    <property type="term" value="P:RNA processing"/>
    <property type="evidence" value="ECO:0007669"/>
    <property type="project" value="InterPro"/>
</dbReference>
<comment type="catalytic activity">
    <reaction evidence="8">
        <text>a 3'-end 3'-phospho-ribonucleotide-RNA + a 5'-end dephospho-ribonucleoside-RNA + GTP = a ribonucleotidyl-ribonucleotide-RNA + GMP + diphosphate</text>
        <dbReference type="Rhea" id="RHEA:68076"/>
        <dbReference type="Rhea" id="RHEA-COMP:10463"/>
        <dbReference type="Rhea" id="RHEA-COMP:13936"/>
        <dbReference type="Rhea" id="RHEA-COMP:17355"/>
        <dbReference type="ChEBI" id="CHEBI:33019"/>
        <dbReference type="ChEBI" id="CHEBI:37565"/>
        <dbReference type="ChEBI" id="CHEBI:58115"/>
        <dbReference type="ChEBI" id="CHEBI:83062"/>
        <dbReference type="ChEBI" id="CHEBI:138284"/>
        <dbReference type="ChEBI" id="CHEBI:173118"/>
        <dbReference type="EC" id="6.5.1.8"/>
    </reaction>
</comment>
<accession>A0A1A9RXA7</accession>
<evidence type="ECO:0000256" key="4">
    <source>
        <dbReference type="ARBA" id="ARBA00022741"/>
    </source>
</evidence>
<comment type="cofactor">
    <cofactor evidence="11">
        <name>Mn(2+)</name>
        <dbReference type="ChEBI" id="CHEBI:29035"/>
    </cofactor>
    <text evidence="11">Binds 2 manganese ions per subunit.</text>
</comment>
<dbReference type="GO" id="GO:0003972">
    <property type="term" value="F:RNA ligase (ATP) activity"/>
    <property type="evidence" value="ECO:0007669"/>
    <property type="project" value="TreeGrafter"/>
</dbReference>
<dbReference type="Gene3D" id="3.90.1860.10">
    <property type="entry name" value="tRNA-splicing ligase RtcB"/>
    <property type="match status" value="1"/>
</dbReference>
<evidence type="ECO:0000256" key="2">
    <source>
        <dbReference type="ARBA" id="ARBA00022598"/>
    </source>
</evidence>
<keyword evidence="5" id="KW-0692">RNA repair</keyword>
<feature type="active site" description="GMP-histidine intermediate" evidence="9">
    <location>
        <position position="294"/>
    </location>
</feature>
<evidence type="ECO:0000256" key="1">
    <source>
        <dbReference type="ARBA" id="ARBA00012726"/>
    </source>
</evidence>
<evidence type="ECO:0000256" key="8">
    <source>
        <dbReference type="ARBA" id="ARBA00047746"/>
    </source>
</evidence>
<feature type="binding site" evidence="10">
    <location>
        <begin position="238"/>
        <end position="239"/>
    </location>
    <ligand>
        <name>GMP</name>
        <dbReference type="ChEBI" id="CHEBI:58115"/>
    </ligand>
</feature>
<feature type="binding site" evidence="11">
    <location>
        <position position="238"/>
    </location>
    <ligand>
        <name>Mn(2+)</name>
        <dbReference type="ChEBI" id="CHEBI:29035"/>
        <label>2</label>
    </ligand>
</feature>
<organism evidence="12 13">
    <name type="scientific">Eikenella longinqua</name>
    <dbReference type="NCBI Taxonomy" id="1795827"/>
    <lineage>
        <taxon>Bacteria</taxon>
        <taxon>Pseudomonadati</taxon>
        <taxon>Pseudomonadota</taxon>
        <taxon>Betaproteobacteria</taxon>
        <taxon>Neisseriales</taxon>
        <taxon>Neisseriaceae</taxon>
        <taxon>Eikenella</taxon>
    </lineage>
</organism>
<feature type="binding site" evidence="11">
    <location>
        <position position="137"/>
    </location>
    <ligand>
        <name>Mn(2+)</name>
        <dbReference type="ChEBI" id="CHEBI:29035"/>
        <label>1</label>
    </ligand>
</feature>
<dbReference type="RefSeq" id="WP_067592469.1">
    <property type="nucleotide sequence ID" value="NZ_LXSL01000019.1"/>
</dbReference>
<dbReference type="InterPro" id="IPR036025">
    <property type="entry name" value="RtcB-like_sf"/>
</dbReference>
<dbReference type="GO" id="GO:0005525">
    <property type="term" value="F:GTP binding"/>
    <property type="evidence" value="ECO:0007669"/>
    <property type="project" value="UniProtKB-KW"/>
</dbReference>
<comment type="caution">
    <text evidence="12">The sequence shown here is derived from an EMBL/GenBank/DDBJ whole genome shotgun (WGS) entry which is preliminary data.</text>
</comment>
<evidence type="ECO:0000256" key="10">
    <source>
        <dbReference type="PIRSR" id="PIRSR601233-2"/>
    </source>
</evidence>
<protein>
    <recommendedName>
        <fullName evidence="1">3'-phosphate/5'-hydroxy nucleic acid ligase</fullName>
        <ecNumber evidence="1">6.5.1.8</ecNumber>
    </recommendedName>
</protein>
<dbReference type="GO" id="GO:0046872">
    <property type="term" value="F:metal ion binding"/>
    <property type="evidence" value="ECO:0007669"/>
    <property type="project" value="UniProtKB-KW"/>
</dbReference>
<reference evidence="13" key="1">
    <citation type="submission" date="2016-05" db="EMBL/GenBank/DDBJ databases">
        <title>Draft genome of Corynebacterium afermentans subsp. afermentans LCDC 88199T.</title>
        <authorList>
            <person name="Bernier A.-M."/>
            <person name="Bernard K."/>
        </authorList>
    </citation>
    <scope>NUCLEOTIDE SEQUENCE [LARGE SCALE GENOMIC DNA]</scope>
    <source>
        <strain evidence="13">NML02-A-017</strain>
    </source>
</reference>
<dbReference type="PANTHER" id="PTHR11118">
    <property type="entry name" value="RNA-SPLICING LIGASE RTCB HOMOLOG"/>
    <property type="match status" value="1"/>
</dbReference>
<dbReference type="OrthoDB" id="9802323at2"/>
<keyword evidence="4 10" id="KW-0547">Nucleotide-binding</keyword>
<keyword evidence="3 11" id="KW-0479">Metal-binding</keyword>
<evidence type="ECO:0000256" key="11">
    <source>
        <dbReference type="PIRSR" id="PIRSR601233-3"/>
    </source>
</evidence>
<feature type="binding site" evidence="10">
    <location>
        <position position="372"/>
    </location>
    <ligand>
        <name>GMP</name>
        <dbReference type="ChEBI" id="CHEBI:58115"/>
    </ligand>
</feature>
<dbReference type="Pfam" id="PF01139">
    <property type="entry name" value="RtcB"/>
    <property type="match status" value="2"/>
</dbReference>
<keyword evidence="13" id="KW-1185">Reference proteome</keyword>
<keyword evidence="2 12" id="KW-0436">Ligase</keyword>
<dbReference type="Proteomes" id="UP000077885">
    <property type="component" value="Unassembled WGS sequence"/>
</dbReference>
<feature type="binding site" evidence="10">
    <location>
        <begin position="294"/>
        <end position="297"/>
    </location>
    <ligand>
        <name>GMP</name>
        <dbReference type="ChEBI" id="CHEBI:58115"/>
    </ligand>
</feature>
<dbReference type="GO" id="GO:0042245">
    <property type="term" value="P:RNA repair"/>
    <property type="evidence" value="ECO:0007669"/>
    <property type="project" value="UniProtKB-KW"/>
</dbReference>
<dbReference type="NCBIfam" id="TIGR03073">
    <property type="entry name" value="release_rtcB"/>
    <property type="match status" value="1"/>
</dbReference>
<proteinExistence type="predicted"/>
<gene>
    <name evidence="12" type="ORF">A7P95_05640</name>
</gene>
<dbReference type="GO" id="GO:0170057">
    <property type="term" value="F:RNA ligase (GTP) activity"/>
    <property type="evidence" value="ECO:0007669"/>
    <property type="project" value="UniProtKB-EC"/>
</dbReference>
<dbReference type="STRING" id="1795827.A7P95_05640"/>
<evidence type="ECO:0000256" key="6">
    <source>
        <dbReference type="ARBA" id="ARBA00023134"/>
    </source>
</evidence>
<evidence type="ECO:0000256" key="3">
    <source>
        <dbReference type="ARBA" id="ARBA00022723"/>
    </source>
</evidence>
<dbReference type="NCBIfam" id="NF007153">
    <property type="entry name" value="PRK09588.1"/>
    <property type="match status" value="1"/>
</dbReference>
<dbReference type="EMBL" id="LXSL01000019">
    <property type="protein sequence ID" value="OAM28100.1"/>
    <property type="molecule type" value="Genomic_DNA"/>
</dbReference>
<dbReference type="AlphaFoldDB" id="A0A1A9RXA7"/>
<dbReference type="InterPro" id="IPR001233">
    <property type="entry name" value="RtcB"/>
</dbReference>
<feature type="binding site" evidence="10">
    <location>
        <begin position="136"/>
        <end position="140"/>
    </location>
    <ligand>
        <name>GMP</name>
        <dbReference type="ChEBI" id="CHEBI:58115"/>
    </ligand>
</feature>
<evidence type="ECO:0000313" key="13">
    <source>
        <dbReference type="Proteomes" id="UP000077885"/>
    </source>
</evidence>
<sequence>MGTQTPQYLSENTVLIADSHTWIEGNAIQQLQTTTRLPQMRRVTGMPDLHAGRGYPVGAAFFSSGRFYPALIGNDIGCGMALWQTDLAAHKAKPAKLAKQLGNIDAPLDESWQPRIREILPPHPFQVALGTIGGGNHFAELQTVDTVYRPERLPENFNAACLQLLVHSGSRGFGQQILRRHVEAHGHSGLPENSPEAAAYLAEHQNALAFARANRQLIAERMLALWGAQGRRLLDVHHNFLQHTAVGGETGWLHRKGATPSDCGLVLIPGSRGDYSYLVEPAADCTVALNSLAHGAGRKWQRSECKGRLSHKYSADSLRRTAFGSLVVCADKALVYEEAPQAYKNIDSIIAAMQHAGLIEPIARLKPVLTYKTSGVCGG</sequence>
<dbReference type="EC" id="6.5.1.8" evidence="1"/>
<dbReference type="SUPFAM" id="SSF103365">
    <property type="entry name" value="Hypothetical protein PH1602"/>
    <property type="match status" value="1"/>
</dbReference>